<protein>
    <recommendedName>
        <fullName evidence="4">Beta-hexosaminidase bacterial type N-terminal domain-containing protein</fullName>
    </recommendedName>
</protein>
<sequence length="741" mass="84113">MSYKRIILPPGSTLPVQTAAREVAAATGARMVNRPQDGKLDSGEIALALGDQARKYAQARDLLEKTSGAREWELVKADNGGLLIAGSSPRNVCRAALAWIADPEGESGRVSTYAFEERFTMWDNTLNQWYRNSRGFDRAGHIREIARLGHTGIEINRYPDPEGWHVRHRKFPNDSYAWYLNYCPALDAFVESSLTRGLYPAEELARNLADIETAAGLARSYGLKPGFVCYEPRCVNDKIFDKYPQLRGSRTDHPGRSLEPRYALDIAQPRVLEHYAESLTNLMQTVPDLRYLVFWTGDSGSGLPFAKWLYFGPNGSYLAKSKTLSQLAADFSGALLEAGRKINPEFEVLMEISWEYTEQERKEITAALPKGVNLTHPSGGGMGFLGGTEKEVNAGWFADDRKAGKEPFGEIVVSNWWDFEPVFGIPCPSILKEKFEVLNALELKQFFTRGSIISPPQCPYDINNEVYSQLIRREGLPDLHAFLLRLAREWCKGEKRQAELLVKAWLSGEKALKSWPVLNWYQAGAGTTQGRWITRPLVPDFSLLDKSERAAFERGVFTLEWDIGRQNLVFEGGLRQYSEDQLDQAVEKFDESMLPLLELTVGILEQALELEECPVIEDQRDRYRGLLLLNRTVRNSYAAQSAINRYLLEEKDREIRRKELDQALRAEIANTRDWIAALKSSRTIFFHTTDLEETPFLYKTPVEDLELRLAVMERHLGDPPGPDLPELRAEHGERSAWRQKD</sequence>
<organism evidence="2 3">
    <name type="scientific">Candidatus Glassbacteria bacterium RIFCSPLOWO2_12_FULL_58_11</name>
    <dbReference type="NCBI Taxonomy" id="1817867"/>
    <lineage>
        <taxon>Bacteria</taxon>
        <taxon>Candidatus Glassiibacteriota</taxon>
    </lineage>
</organism>
<evidence type="ECO:0008006" key="4">
    <source>
        <dbReference type="Google" id="ProtNLM"/>
    </source>
</evidence>
<reference evidence="2 3" key="1">
    <citation type="journal article" date="2016" name="Nat. Commun.">
        <title>Thousands of microbial genomes shed light on interconnected biogeochemical processes in an aquifer system.</title>
        <authorList>
            <person name="Anantharaman K."/>
            <person name="Brown C.T."/>
            <person name="Hug L.A."/>
            <person name="Sharon I."/>
            <person name="Castelle C.J."/>
            <person name="Probst A.J."/>
            <person name="Thomas B.C."/>
            <person name="Singh A."/>
            <person name="Wilkins M.J."/>
            <person name="Karaoz U."/>
            <person name="Brodie E.L."/>
            <person name="Williams K.H."/>
            <person name="Hubbard S.S."/>
            <person name="Banfield J.F."/>
        </authorList>
    </citation>
    <scope>NUCLEOTIDE SEQUENCE [LARGE SCALE GENOMIC DNA]</scope>
</reference>
<feature type="compositionally biased region" description="Basic and acidic residues" evidence="1">
    <location>
        <begin position="725"/>
        <end position="741"/>
    </location>
</feature>
<feature type="region of interest" description="Disordered" evidence="1">
    <location>
        <begin position="717"/>
        <end position="741"/>
    </location>
</feature>
<dbReference type="AlphaFoldDB" id="A0A1F5YXA7"/>
<evidence type="ECO:0000256" key="1">
    <source>
        <dbReference type="SAM" id="MobiDB-lite"/>
    </source>
</evidence>
<dbReference type="EMBL" id="MFIX01000095">
    <property type="protein sequence ID" value="OGG04723.1"/>
    <property type="molecule type" value="Genomic_DNA"/>
</dbReference>
<name>A0A1F5YXA7_9BACT</name>
<gene>
    <name evidence="2" type="ORF">A3F83_06750</name>
</gene>
<evidence type="ECO:0000313" key="3">
    <source>
        <dbReference type="Proteomes" id="UP000179129"/>
    </source>
</evidence>
<proteinExistence type="predicted"/>
<dbReference type="Proteomes" id="UP000179129">
    <property type="component" value="Unassembled WGS sequence"/>
</dbReference>
<comment type="caution">
    <text evidence="2">The sequence shown here is derived from an EMBL/GenBank/DDBJ whole genome shotgun (WGS) entry which is preliminary data.</text>
</comment>
<evidence type="ECO:0000313" key="2">
    <source>
        <dbReference type="EMBL" id="OGG04723.1"/>
    </source>
</evidence>
<accession>A0A1F5YXA7</accession>